<dbReference type="EMBL" id="OX596085">
    <property type="protein sequence ID" value="CAM9355503.1"/>
    <property type="molecule type" value="Genomic_DNA"/>
</dbReference>
<accession>A0AC59Y3P6</accession>
<sequence length="140" mass="16228">MYLCIYFIVHSIREPSFPFIILPPPLSFFSLPPLPLSPTFFFPDATSDIQIFMYLVHLNMKHGKLDFYFAHPTPISCLIHNFESSTIGIAFLRNIIILYIHIYIKYGFVRVNVCPLQPSTYICHLCNVYISSSTETILFL</sequence>
<organism evidence="1 2">
    <name type="scientific">Rangifer tarandus platyrhynchus</name>
    <name type="common">Svalbard reindeer</name>
    <dbReference type="NCBI Taxonomy" id="3082113"/>
    <lineage>
        <taxon>Eukaryota</taxon>
        <taxon>Metazoa</taxon>
        <taxon>Chordata</taxon>
        <taxon>Craniata</taxon>
        <taxon>Vertebrata</taxon>
        <taxon>Euteleostomi</taxon>
        <taxon>Mammalia</taxon>
        <taxon>Eutheria</taxon>
        <taxon>Laurasiatheria</taxon>
        <taxon>Artiodactyla</taxon>
        <taxon>Ruminantia</taxon>
        <taxon>Pecora</taxon>
        <taxon>Cervidae</taxon>
        <taxon>Odocoileinae</taxon>
        <taxon>Rangifer</taxon>
    </lineage>
</organism>
<reference evidence="1" key="2">
    <citation type="submission" date="2025-03" db="EMBL/GenBank/DDBJ databases">
        <authorList>
            <consortium name="ELIXIR-Norway"/>
            <consortium name="Elixir Norway"/>
        </authorList>
    </citation>
    <scope>NUCLEOTIDE SEQUENCE</scope>
</reference>
<dbReference type="Proteomes" id="UP001162501">
    <property type="component" value="Chromosome 1"/>
</dbReference>
<proteinExistence type="predicted"/>
<gene>
    <name evidence="1" type="ORF">MRATA1EN22A_LOCUS1404</name>
</gene>
<evidence type="ECO:0000313" key="1">
    <source>
        <dbReference type="EMBL" id="CAM9355503.1"/>
    </source>
</evidence>
<name>A0AC59Y3P6_RANTA</name>
<protein>
    <submittedName>
        <fullName evidence="1">Uncharacterized protein</fullName>
    </submittedName>
</protein>
<evidence type="ECO:0000313" key="2">
    <source>
        <dbReference type="Proteomes" id="UP001162501"/>
    </source>
</evidence>
<reference evidence="1" key="1">
    <citation type="submission" date="2023-05" db="EMBL/GenBank/DDBJ databases">
        <authorList>
            <consortium name="ELIXIR-Norway"/>
        </authorList>
    </citation>
    <scope>NUCLEOTIDE SEQUENCE</scope>
</reference>